<keyword evidence="1" id="KW-0812">Transmembrane</keyword>
<dbReference type="OrthoDB" id="2372097at2"/>
<comment type="caution">
    <text evidence="5">The sequence shown here is derived from an EMBL/GenBank/DDBJ whole genome shotgun (WGS) entry which is preliminary data.</text>
</comment>
<evidence type="ECO:0000313" key="5">
    <source>
        <dbReference type="EMBL" id="RKN84612.1"/>
    </source>
</evidence>
<dbReference type="InterPro" id="IPR048402">
    <property type="entry name" value="YpeB_N"/>
</dbReference>
<dbReference type="AlphaFoldDB" id="A0A3B0CH33"/>
<protein>
    <submittedName>
        <fullName evidence="5">Germination protein YpeB</fullName>
    </submittedName>
</protein>
<dbReference type="Pfam" id="PF03413">
    <property type="entry name" value="PepSY"/>
    <property type="match status" value="1"/>
</dbReference>
<dbReference type="InterPro" id="IPR014239">
    <property type="entry name" value="YpeB_PepSY1-2"/>
</dbReference>
<evidence type="ECO:0000313" key="6">
    <source>
        <dbReference type="Proteomes" id="UP000282311"/>
    </source>
</evidence>
<accession>A0A3B0CH33</accession>
<proteinExistence type="predicted"/>
<evidence type="ECO:0000256" key="1">
    <source>
        <dbReference type="SAM" id="Phobius"/>
    </source>
</evidence>
<dbReference type="GO" id="GO:0009847">
    <property type="term" value="P:spore germination"/>
    <property type="evidence" value="ECO:0007669"/>
    <property type="project" value="InterPro"/>
</dbReference>
<evidence type="ECO:0000259" key="4">
    <source>
        <dbReference type="Pfam" id="PF20769"/>
    </source>
</evidence>
<organism evidence="5 6">
    <name type="scientific">Paenibacillus ginsengarvi</name>
    <dbReference type="NCBI Taxonomy" id="400777"/>
    <lineage>
        <taxon>Bacteria</taxon>
        <taxon>Bacillati</taxon>
        <taxon>Bacillota</taxon>
        <taxon>Bacilli</taxon>
        <taxon>Bacillales</taxon>
        <taxon>Paenibacillaceae</taxon>
        <taxon>Paenibacillus</taxon>
    </lineage>
</organism>
<keyword evidence="1" id="KW-1133">Transmembrane helix</keyword>
<gene>
    <name evidence="5" type="primary">ypeB</name>
    <name evidence="5" type="ORF">D7M11_11490</name>
</gene>
<feature type="domain" description="Sporulation protein YpeB N-terminal" evidence="4">
    <location>
        <begin position="30"/>
        <end position="167"/>
    </location>
</feature>
<dbReference type="EMBL" id="RBAH01000007">
    <property type="protein sequence ID" value="RKN84612.1"/>
    <property type="molecule type" value="Genomic_DNA"/>
</dbReference>
<feature type="domain" description="PepSY" evidence="2">
    <location>
        <begin position="379"/>
        <end position="439"/>
    </location>
</feature>
<keyword evidence="1" id="KW-0472">Membrane</keyword>
<dbReference type="Proteomes" id="UP000282311">
    <property type="component" value="Unassembled WGS sequence"/>
</dbReference>
<feature type="transmembrane region" description="Helical" evidence="1">
    <location>
        <begin position="7"/>
        <end position="25"/>
    </location>
</feature>
<sequence>MYKRLSAILFPIMTVLLVGAVLWGYQVNQEKNSILIKAENQYQRAFHDLSYHVDKLHSELGNTLALNSQSYASQRKGLINVWRITSEAQNEINQLPLTLLPFNKTEELLSNIANFSYRASVRDLTKEPLSEDEMKTLTALYEHSKQISSDLRDVQSKVIASSLRWMDVEVALASEEKMLDNTIIDGFQTVDKKVSEYKEMNWGPSMAAMFEKRTYTALSGQEATEDEIRQKAAKIMNDKPLSDVRVVENGAGTEYHSYSLSGKNESGGDVSMDFTKKGGQLIWFMNPRDVASTGISPEQARDAAGTYLAAHDYPDMTPISYDASHHIASLTFAAKQNDVIVFPEKVTVKVALDNGDVMGIQAADYIFEHKKRDLKTPALTMEEAKKSLHSNFNTLNQSLALIKNDIDQEVLCYQFTGGVNGSTYRIYINGDTGAEEKVEQLRHAEAEAVS</sequence>
<dbReference type="Pfam" id="PF20769">
    <property type="entry name" value="YPEB_N"/>
    <property type="match status" value="1"/>
</dbReference>
<dbReference type="RefSeq" id="WP_120747355.1">
    <property type="nucleotide sequence ID" value="NZ_RBAH01000007.1"/>
</dbReference>
<evidence type="ECO:0000259" key="2">
    <source>
        <dbReference type="Pfam" id="PF03413"/>
    </source>
</evidence>
<dbReference type="NCBIfam" id="TIGR02889">
    <property type="entry name" value="spore_YpeB"/>
    <property type="match status" value="1"/>
</dbReference>
<name>A0A3B0CH33_9BACL</name>
<dbReference type="Pfam" id="PF14620">
    <property type="entry name" value="YPEB_PepSY1-2"/>
    <property type="match status" value="1"/>
</dbReference>
<evidence type="ECO:0000259" key="3">
    <source>
        <dbReference type="Pfam" id="PF14620"/>
    </source>
</evidence>
<feature type="domain" description="Sporulation protein YpeB PepSY1 and PepSY2" evidence="3">
    <location>
        <begin position="185"/>
        <end position="374"/>
    </location>
</feature>
<reference evidence="5 6" key="1">
    <citation type="journal article" date="2007" name="Int. J. Syst. Evol. Microbiol.">
        <title>Paenibacillus ginsengarvi sp. nov., isolated from soil from ginseng cultivation.</title>
        <authorList>
            <person name="Yoon M.H."/>
            <person name="Ten L.N."/>
            <person name="Im W.T."/>
        </authorList>
    </citation>
    <scope>NUCLEOTIDE SEQUENCE [LARGE SCALE GENOMIC DNA]</scope>
    <source>
        <strain evidence="5 6">KCTC 13059</strain>
    </source>
</reference>
<keyword evidence="6" id="KW-1185">Reference proteome</keyword>
<dbReference type="InterPro" id="IPR025711">
    <property type="entry name" value="PepSY"/>
</dbReference>